<evidence type="ECO:0000313" key="8">
    <source>
        <dbReference type="Proteomes" id="UP000001194"/>
    </source>
</evidence>
<keyword evidence="3" id="KW-0347">Helicase</keyword>
<dbReference type="STRING" id="486041.B0D2K4"/>
<dbReference type="PANTHER" id="PTHR12131">
    <property type="entry name" value="ATP-DEPENDENT RNA AND DNA HELICASE"/>
    <property type="match status" value="1"/>
</dbReference>
<evidence type="ECO:0000256" key="4">
    <source>
        <dbReference type="ARBA" id="ARBA00022840"/>
    </source>
</evidence>
<feature type="compositionally biased region" description="Low complexity" evidence="5">
    <location>
        <begin position="58"/>
        <end position="76"/>
    </location>
</feature>
<protein>
    <submittedName>
        <fullName evidence="7">Predicted protein</fullName>
    </submittedName>
</protein>
<dbReference type="InterPro" id="IPR055206">
    <property type="entry name" value="DEXQc_SUV3"/>
</dbReference>
<dbReference type="AlphaFoldDB" id="B0D2K4"/>
<dbReference type="HOGENOM" id="CLU_2146292_0_0_1"/>
<evidence type="ECO:0000259" key="6">
    <source>
        <dbReference type="Pfam" id="PF22527"/>
    </source>
</evidence>
<name>B0D2K4_LACBS</name>
<dbReference type="EMBL" id="DS547096">
    <property type="protein sequence ID" value="EDR11111.1"/>
    <property type="molecule type" value="Genomic_DNA"/>
</dbReference>
<evidence type="ECO:0000313" key="7">
    <source>
        <dbReference type="EMBL" id="EDR11111.1"/>
    </source>
</evidence>
<dbReference type="Gene3D" id="3.40.50.300">
    <property type="entry name" value="P-loop containing nucleotide triphosphate hydrolases"/>
    <property type="match status" value="1"/>
</dbReference>
<keyword evidence="4" id="KW-0067">ATP-binding</keyword>
<dbReference type="GO" id="GO:0016787">
    <property type="term" value="F:hydrolase activity"/>
    <property type="evidence" value="ECO:0007669"/>
    <property type="project" value="UniProtKB-KW"/>
</dbReference>
<dbReference type="GO" id="GO:0004386">
    <property type="term" value="F:helicase activity"/>
    <property type="evidence" value="ECO:0007669"/>
    <property type="project" value="UniProtKB-KW"/>
</dbReference>
<dbReference type="GeneID" id="6073908"/>
<dbReference type="KEGG" id="lbc:LACBIDRAFT_315521"/>
<dbReference type="Pfam" id="PF22527">
    <property type="entry name" value="DEXQc_Suv3"/>
    <property type="match status" value="1"/>
</dbReference>
<keyword evidence="1" id="KW-0547">Nucleotide-binding</keyword>
<dbReference type="RefSeq" id="XP_001878412.1">
    <property type="nucleotide sequence ID" value="XM_001878377.1"/>
</dbReference>
<dbReference type="GO" id="GO:0000965">
    <property type="term" value="P:mitochondrial RNA 3'-end processing"/>
    <property type="evidence" value="ECO:0007669"/>
    <property type="project" value="TreeGrafter"/>
</dbReference>
<gene>
    <name evidence="7" type="ORF">LACBIDRAFT_315521</name>
</gene>
<accession>B0D2K4</accession>
<keyword evidence="2" id="KW-0378">Hydrolase</keyword>
<dbReference type="OrthoDB" id="6692397at2759"/>
<dbReference type="InterPro" id="IPR027417">
    <property type="entry name" value="P-loop_NTPase"/>
</dbReference>
<feature type="domain" description="ATP-dependent RNA helicase SUV3 DEXQ-box helicase" evidence="6">
    <location>
        <begin position="1"/>
        <end position="52"/>
    </location>
</feature>
<dbReference type="GO" id="GO:0005524">
    <property type="term" value="F:ATP binding"/>
    <property type="evidence" value="ECO:0007669"/>
    <property type="project" value="UniProtKB-KW"/>
</dbReference>
<evidence type="ECO:0000256" key="3">
    <source>
        <dbReference type="ARBA" id="ARBA00022806"/>
    </source>
</evidence>
<dbReference type="SUPFAM" id="SSF52540">
    <property type="entry name" value="P-loop containing nucleoside triphosphate hydrolases"/>
    <property type="match status" value="1"/>
</dbReference>
<evidence type="ECO:0000256" key="1">
    <source>
        <dbReference type="ARBA" id="ARBA00022741"/>
    </source>
</evidence>
<keyword evidence="8" id="KW-1185">Reference proteome</keyword>
<proteinExistence type="predicted"/>
<evidence type="ECO:0000256" key="2">
    <source>
        <dbReference type="ARBA" id="ARBA00022801"/>
    </source>
</evidence>
<sequence>MHRKVIMHVGPTNSGKTHHALRALAASKRGVYAGPLRLLAHEVWERLNLGQIIPLGMDEPPISTTTTATDDVTPSPSKEKQTTYARVCNMITGEEQKIVSEDAPSSPAPSKC</sequence>
<organism evidence="8">
    <name type="scientific">Laccaria bicolor (strain S238N-H82 / ATCC MYA-4686)</name>
    <name type="common">Bicoloured deceiver</name>
    <name type="synonym">Laccaria laccata var. bicolor</name>
    <dbReference type="NCBI Taxonomy" id="486041"/>
    <lineage>
        <taxon>Eukaryota</taxon>
        <taxon>Fungi</taxon>
        <taxon>Dikarya</taxon>
        <taxon>Basidiomycota</taxon>
        <taxon>Agaricomycotina</taxon>
        <taxon>Agaricomycetes</taxon>
        <taxon>Agaricomycetidae</taxon>
        <taxon>Agaricales</taxon>
        <taxon>Agaricineae</taxon>
        <taxon>Hydnangiaceae</taxon>
        <taxon>Laccaria</taxon>
    </lineage>
</organism>
<dbReference type="InterPro" id="IPR050699">
    <property type="entry name" value="RNA-DNA_Helicase"/>
</dbReference>
<reference evidence="7 8" key="1">
    <citation type="journal article" date="2008" name="Nature">
        <title>The genome of Laccaria bicolor provides insights into mycorrhizal symbiosis.</title>
        <authorList>
            <person name="Martin F."/>
            <person name="Aerts A."/>
            <person name="Ahren D."/>
            <person name="Brun A."/>
            <person name="Danchin E.G.J."/>
            <person name="Duchaussoy F."/>
            <person name="Gibon J."/>
            <person name="Kohler A."/>
            <person name="Lindquist E."/>
            <person name="Pereda V."/>
            <person name="Salamov A."/>
            <person name="Shapiro H.J."/>
            <person name="Wuyts J."/>
            <person name="Blaudez D."/>
            <person name="Buee M."/>
            <person name="Brokstein P."/>
            <person name="Canbaeck B."/>
            <person name="Cohen D."/>
            <person name="Courty P.E."/>
            <person name="Coutinho P.M."/>
            <person name="Delaruelle C."/>
            <person name="Detter J.C."/>
            <person name="Deveau A."/>
            <person name="DiFazio S."/>
            <person name="Duplessis S."/>
            <person name="Fraissinet-Tachet L."/>
            <person name="Lucic E."/>
            <person name="Frey-Klett P."/>
            <person name="Fourrey C."/>
            <person name="Feussner I."/>
            <person name="Gay G."/>
            <person name="Grimwood J."/>
            <person name="Hoegger P.J."/>
            <person name="Jain P."/>
            <person name="Kilaru S."/>
            <person name="Labbe J."/>
            <person name="Lin Y.C."/>
            <person name="Legue V."/>
            <person name="Le Tacon F."/>
            <person name="Marmeisse R."/>
            <person name="Melayah D."/>
            <person name="Montanini B."/>
            <person name="Muratet M."/>
            <person name="Nehls U."/>
            <person name="Niculita-Hirzel H."/>
            <person name="Oudot-Le Secq M.P."/>
            <person name="Peter M."/>
            <person name="Quesneville H."/>
            <person name="Rajashekar B."/>
            <person name="Reich M."/>
            <person name="Rouhier N."/>
            <person name="Schmutz J."/>
            <person name="Yin T."/>
            <person name="Chalot M."/>
            <person name="Henrissat B."/>
            <person name="Kuees U."/>
            <person name="Lucas S."/>
            <person name="Van de Peer Y."/>
            <person name="Podila G.K."/>
            <person name="Polle A."/>
            <person name="Pukkila P.J."/>
            <person name="Richardson P.M."/>
            <person name="Rouze P."/>
            <person name="Sanders I.R."/>
            <person name="Stajich J.E."/>
            <person name="Tunlid A."/>
            <person name="Tuskan G."/>
            <person name="Grigoriev I.V."/>
        </authorList>
    </citation>
    <scope>NUCLEOTIDE SEQUENCE [LARGE SCALE GENOMIC DNA]</scope>
    <source>
        <strain evidence="8">S238N-H82 / ATCC MYA-4686</strain>
    </source>
</reference>
<dbReference type="PANTHER" id="PTHR12131:SF1">
    <property type="entry name" value="ATP-DEPENDENT RNA HELICASE SUPV3L1, MITOCHONDRIAL-RELATED"/>
    <property type="match status" value="1"/>
</dbReference>
<dbReference type="InParanoid" id="B0D2K4"/>
<evidence type="ECO:0000256" key="5">
    <source>
        <dbReference type="SAM" id="MobiDB-lite"/>
    </source>
</evidence>
<dbReference type="GO" id="GO:0045025">
    <property type="term" value="C:mitochondrial degradosome"/>
    <property type="evidence" value="ECO:0007669"/>
    <property type="project" value="TreeGrafter"/>
</dbReference>
<feature type="region of interest" description="Disordered" evidence="5">
    <location>
        <begin position="55"/>
        <end position="82"/>
    </location>
</feature>
<dbReference type="Proteomes" id="UP000001194">
    <property type="component" value="Unassembled WGS sequence"/>
</dbReference>